<evidence type="ECO:0000313" key="2">
    <source>
        <dbReference type="EMBL" id="TNV74789.1"/>
    </source>
</evidence>
<reference evidence="2" key="1">
    <citation type="submission" date="2019-06" db="EMBL/GenBank/DDBJ databases">
        <authorList>
            <person name="Zheng W."/>
        </authorList>
    </citation>
    <scope>NUCLEOTIDE SEQUENCE</scope>
    <source>
        <strain evidence="2">QDHG01</strain>
    </source>
</reference>
<dbReference type="OrthoDB" id="435892at2759"/>
<feature type="compositionally biased region" description="Polar residues" evidence="1">
    <location>
        <begin position="131"/>
        <end position="153"/>
    </location>
</feature>
<dbReference type="AlphaFoldDB" id="A0A8J8NHG8"/>
<feature type="region of interest" description="Disordered" evidence="1">
    <location>
        <begin position="119"/>
        <end position="153"/>
    </location>
</feature>
<accession>A0A8J8NHG8</accession>
<dbReference type="EMBL" id="RRYP01016635">
    <property type="protein sequence ID" value="TNV74789.1"/>
    <property type="molecule type" value="Genomic_DNA"/>
</dbReference>
<keyword evidence="3" id="KW-1185">Reference proteome</keyword>
<evidence type="ECO:0000313" key="3">
    <source>
        <dbReference type="Proteomes" id="UP000785679"/>
    </source>
</evidence>
<evidence type="ECO:0000256" key="1">
    <source>
        <dbReference type="SAM" id="MobiDB-lite"/>
    </source>
</evidence>
<proteinExistence type="predicted"/>
<organism evidence="2 3">
    <name type="scientific">Halteria grandinella</name>
    <dbReference type="NCBI Taxonomy" id="5974"/>
    <lineage>
        <taxon>Eukaryota</taxon>
        <taxon>Sar</taxon>
        <taxon>Alveolata</taxon>
        <taxon>Ciliophora</taxon>
        <taxon>Intramacronucleata</taxon>
        <taxon>Spirotrichea</taxon>
        <taxon>Stichotrichia</taxon>
        <taxon>Sporadotrichida</taxon>
        <taxon>Halteriidae</taxon>
        <taxon>Halteria</taxon>
    </lineage>
</organism>
<protein>
    <submittedName>
        <fullName evidence="2">Uncharacterized protein</fullName>
    </submittedName>
</protein>
<sequence>MLQTLMKDQGQIKIGNFVIQQEEPTNQKRNNTTIIPHTKADVPQISKSQQDIDFVINKPNDFVNDIFFDEPLPDLDQFIEQDVVSNVTIDSQNKPNKVFPNQQLGRFRSKYLQKHSRSLINSAPKQKKNSKALQNTTSNNYQNLKLQNAHQTQ</sequence>
<gene>
    <name evidence="2" type="ORF">FGO68_gene9006</name>
</gene>
<dbReference type="Proteomes" id="UP000785679">
    <property type="component" value="Unassembled WGS sequence"/>
</dbReference>
<name>A0A8J8NHG8_HALGN</name>
<comment type="caution">
    <text evidence="2">The sequence shown here is derived from an EMBL/GenBank/DDBJ whole genome shotgun (WGS) entry which is preliminary data.</text>
</comment>